<keyword evidence="2" id="KW-1185">Reference proteome</keyword>
<organism evidence="1 2">
    <name type="scientific">Bradyrhizobium diazoefficiens (strain JCM 10833 / BCRC 13528 / IAM 13628 / NBRC 14792 / USDA 110)</name>
    <dbReference type="NCBI Taxonomy" id="224911"/>
    <lineage>
        <taxon>Bacteria</taxon>
        <taxon>Pseudomonadati</taxon>
        <taxon>Pseudomonadota</taxon>
        <taxon>Alphaproteobacteria</taxon>
        <taxon>Hyphomicrobiales</taxon>
        <taxon>Nitrobacteraceae</taxon>
        <taxon>Bradyrhizobium</taxon>
    </lineage>
</organism>
<dbReference type="HOGENOM" id="CLU_2178756_0_0_5"/>
<protein>
    <submittedName>
        <fullName evidence="1">Blr4214 protein</fullName>
    </submittedName>
</protein>
<reference evidence="2" key="1">
    <citation type="journal article" date="2002" name="DNA Res.">
        <title>Complete genomic sequence of nitrogen-fixing symbiotic bacterium Bradyrhizobium japonicum USDA110.</title>
        <authorList>
            <person name="Kaneko T."/>
            <person name="Nakamura Y."/>
            <person name="Sato S."/>
            <person name="Minamisawa K."/>
            <person name="Uchiumi T."/>
            <person name="Sasamoto S."/>
            <person name="Watanabe A."/>
            <person name="Idesawa K."/>
            <person name="Iriguchi M."/>
            <person name="Kawashima K."/>
            <person name="Kohara M."/>
            <person name="Matsumoto M."/>
            <person name="Shimpo S."/>
            <person name="Tsuruoka H."/>
            <person name="Wada T."/>
            <person name="Yamada M."/>
            <person name="Tabata S."/>
        </authorList>
    </citation>
    <scope>NUCLEOTIDE SEQUENCE [LARGE SCALE GENOMIC DNA]</scope>
    <source>
        <strain evidence="2">JCM 10833 / BCRC 13528 / IAM 13628 / NBRC 14792 / USDA 110</strain>
    </source>
</reference>
<sequence length="109" mass="11868">MRRRSAGHGGPPFIVAAGDRNETRDLIVVGNPRLHQACIAVSSHGRAPMMSELQVHTVARQMLERHGFAAIAKAAEQAQACEGRGEADEAKEWRHIADAMKVIRGPHQS</sequence>
<dbReference type="AlphaFoldDB" id="Q89MH9"/>
<dbReference type="InParanoid" id="Q89MH9"/>
<dbReference type="eggNOG" id="ENOG5033CV1">
    <property type="taxonomic scope" value="Bacteria"/>
</dbReference>
<dbReference type="Proteomes" id="UP000002526">
    <property type="component" value="Chromosome"/>
</dbReference>
<dbReference type="OrthoDB" id="7933758at2"/>
<accession>Q89MH9</accession>
<dbReference type="STRING" id="224911.AAV28_18120"/>
<name>Q89MH9_BRADU</name>
<gene>
    <name evidence="1" type="ordered locus">blr4214</name>
</gene>
<dbReference type="PATRIC" id="fig|224911.5.peg.4237"/>
<dbReference type="KEGG" id="bja:blr4214"/>
<proteinExistence type="predicted"/>
<evidence type="ECO:0000313" key="1">
    <source>
        <dbReference type="EMBL" id="BAC49479.1"/>
    </source>
</evidence>
<dbReference type="EMBL" id="BA000040">
    <property type="protein sequence ID" value="BAC49479.1"/>
    <property type="molecule type" value="Genomic_DNA"/>
</dbReference>
<evidence type="ECO:0000313" key="2">
    <source>
        <dbReference type="Proteomes" id="UP000002526"/>
    </source>
</evidence>
<dbReference type="EnsemblBacteria" id="BAC49479">
    <property type="protein sequence ID" value="BAC49479"/>
    <property type="gene ID" value="BAC49479"/>
</dbReference>